<evidence type="ECO:0000256" key="2">
    <source>
        <dbReference type="ARBA" id="ARBA00004123"/>
    </source>
</evidence>
<dbReference type="InterPro" id="IPR019406">
    <property type="entry name" value="APLF_PBZ"/>
</dbReference>
<evidence type="ECO:0000256" key="13">
    <source>
        <dbReference type="ARBA" id="ARBA00022842"/>
    </source>
</evidence>
<evidence type="ECO:0000256" key="1">
    <source>
        <dbReference type="ARBA" id="ARBA00001946"/>
    </source>
</evidence>
<evidence type="ECO:0000259" key="22">
    <source>
        <dbReference type="PROSITE" id="PS50064"/>
    </source>
</evidence>
<dbReference type="GO" id="GO:0070421">
    <property type="term" value="C:DNA ligase III-XRCC1 complex"/>
    <property type="evidence" value="ECO:0007669"/>
    <property type="project" value="TreeGrafter"/>
</dbReference>
<evidence type="ECO:0000256" key="4">
    <source>
        <dbReference type="ARBA" id="ARBA00022598"/>
    </source>
</evidence>
<dbReference type="PROSITE" id="PS50160">
    <property type="entry name" value="DNA_LIGASE_A3"/>
    <property type="match status" value="1"/>
</dbReference>
<dbReference type="InterPro" id="IPR012310">
    <property type="entry name" value="DNA_ligase_ATP-dep_cent"/>
</dbReference>
<evidence type="ECO:0000256" key="15">
    <source>
        <dbReference type="ARBA" id="ARBA00023204"/>
    </source>
</evidence>
<evidence type="ECO:0000256" key="18">
    <source>
        <dbReference type="ARBA" id="ARBA00034003"/>
    </source>
</evidence>
<dbReference type="PROSITE" id="PS00347">
    <property type="entry name" value="ZF_PARP_1"/>
    <property type="match status" value="1"/>
</dbReference>
<dbReference type="Gene3D" id="3.30.1740.10">
    <property type="entry name" value="Zinc finger, PARP-type"/>
    <property type="match status" value="1"/>
</dbReference>
<dbReference type="Gene3D" id="3.30.1490.70">
    <property type="match status" value="1"/>
</dbReference>
<comment type="cofactor">
    <cofactor evidence="1">
        <name>Mg(2+)</name>
        <dbReference type="ChEBI" id="CHEBI:18420"/>
    </cofactor>
</comment>
<feature type="compositionally biased region" description="Polar residues" evidence="21">
    <location>
        <begin position="788"/>
        <end position="798"/>
    </location>
</feature>
<feature type="region of interest" description="Disordered" evidence="21">
    <location>
        <begin position="743"/>
        <end position="826"/>
    </location>
</feature>
<evidence type="ECO:0000259" key="24">
    <source>
        <dbReference type="PROSITE" id="PS50172"/>
    </source>
</evidence>
<dbReference type="PANTHER" id="PTHR45674:SF9">
    <property type="entry name" value="DNA LIGASE 3"/>
    <property type="match status" value="1"/>
</dbReference>
<keyword evidence="16" id="KW-0539">Nucleus</keyword>
<dbReference type="Pfam" id="PF04675">
    <property type="entry name" value="DNA_ligase_A_N"/>
    <property type="match status" value="1"/>
</dbReference>
<dbReference type="Pfam" id="PF10283">
    <property type="entry name" value="zf-CCHH"/>
    <property type="match status" value="1"/>
</dbReference>
<dbReference type="NCBIfam" id="TIGR00574">
    <property type="entry name" value="dnl1"/>
    <property type="match status" value="1"/>
</dbReference>
<dbReference type="FunFam" id="1.10.3260.10:FF:000002">
    <property type="entry name" value="DNA ligase"/>
    <property type="match status" value="1"/>
</dbReference>
<dbReference type="FunFam" id="3.30.470.30:FF:000003">
    <property type="entry name" value="DNA ligase"/>
    <property type="match status" value="1"/>
</dbReference>
<dbReference type="CDD" id="cd07902">
    <property type="entry name" value="Adenylation_DNA_ligase_III"/>
    <property type="match status" value="1"/>
</dbReference>
<dbReference type="CDD" id="cd07967">
    <property type="entry name" value="OBF_DNA_ligase_III"/>
    <property type="match status" value="1"/>
</dbReference>
<dbReference type="SUPFAM" id="SSF117018">
    <property type="entry name" value="ATP-dependent DNA ligase DNA-binding domain"/>
    <property type="match status" value="1"/>
</dbReference>
<keyword evidence="14 19" id="KW-0233">DNA recombination</keyword>
<reference evidence="26" key="1">
    <citation type="journal article" date="2010" name="Nature">
        <title>The Amphimedon queenslandica genome and the evolution of animal complexity.</title>
        <authorList>
            <person name="Srivastava M."/>
            <person name="Simakov O."/>
            <person name="Chapman J."/>
            <person name="Fahey B."/>
            <person name="Gauthier M.E."/>
            <person name="Mitros T."/>
            <person name="Richards G.S."/>
            <person name="Conaco C."/>
            <person name="Dacre M."/>
            <person name="Hellsten U."/>
            <person name="Larroux C."/>
            <person name="Putnam N.H."/>
            <person name="Stanke M."/>
            <person name="Adamska M."/>
            <person name="Darling A."/>
            <person name="Degnan S.M."/>
            <person name="Oakley T.H."/>
            <person name="Plachetzki D.C."/>
            <person name="Zhai Y."/>
            <person name="Adamski M."/>
            <person name="Calcino A."/>
            <person name="Cummins S.F."/>
            <person name="Goodstein D.M."/>
            <person name="Harris C."/>
            <person name="Jackson D.J."/>
            <person name="Leys S.P."/>
            <person name="Shu S."/>
            <person name="Woodcroft B.J."/>
            <person name="Vervoort M."/>
            <person name="Kosik K.S."/>
            <person name="Manning G."/>
            <person name="Degnan B.M."/>
            <person name="Rokhsar D.S."/>
        </authorList>
    </citation>
    <scope>NUCLEOTIDE SEQUENCE [LARGE SCALE GENOMIC DNA]</scope>
</reference>
<comment type="similarity">
    <text evidence="3 20">Belongs to the ATP-dependent DNA ligase family.</text>
</comment>
<evidence type="ECO:0000313" key="25">
    <source>
        <dbReference type="EnsemblMetazoa" id="XP_011410314.1"/>
    </source>
</evidence>
<evidence type="ECO:0000313" key="26">
    <source>
        <dbReference type="Proteomes" id="UP000007879"/>
    </source>
</evidence>
<comment type="catalytic activity">
    <reaction evidence="18 19">
        <text>ATP + (deoxyribonucleotide)n-3'-hydroxyl + 5'-phospho-(deoxyribonucleotide)m = (deoxyribonucleotide)n+m + AMP + diphosphate.</text>
        <dbReference type="EC" id="6.5.1.1"/>
    </reaction>
</comment>
<keyword evidence="7" id="KW-0479">Metal-binding</keyword>
<proteinExistence type="inferred from homology"/>
<dbReference type="SUPFAM" id="SSF56091">
    <property type="entry name" value="DNA ligase/mRNA capping enzyme, catalytic domain"/>
    <property type="match status" value="1"/>
</dbReference>
<name>A0AAN0IVA4_AMPQE</name>
<reference evidence="25" key="2">
    <citation type="submission" date="2024-06" db="UniProtKB">
        <authorList>
            <consortium name="EnsemblMetazoa"/>
        </authorList>
    </citation>
    <scope>IDENTIFICATION</scope>
</reference>
<feature type="domain" description="ATP-dependent DNA ligase family profile" evidence="23">
    <location>
        <begin position="486"/>
        <end position="620"/>
    </location>
</feature>
<dbReference type="SUPFAM" id="SSF50249">
    <property type="entry name" value="Nucleic acid-binding proteins"/>
    <property type="match status" value="1"/>
</dbReference>
<dbReference type="InterPro" id="IPR012308">
    <property type="entry name" value="DNA_ligase_ATP-dep_N"/>
</dbReference>
<evidence type="ECO:0000256" key="20">
    <source>
        <dbReference type="RuleBase" id="RU004196"/>
    </source>
</evidence>
<dbReference type="RefSeq" id="XP_011410314.1">
    <property type="nucleotide sequence ID" value="XM_011412012.2"/>
</dbReference>
<dbReference type="Gene3D" id="1.10.3260.10">
    <property type="entry name" value="DNA ligase, ATP-dependent, N-terminal domain"/>
    <property type="match status" value="1"/>
</dbReference>
<feature type="compositionally biased region" description="Basic residues" evidence="21">
    <location>
        <begin position="767"/>
        <end position="783"/>
    </location>
</feature>
<dbReference type="Gene3D" id="2.40.50.140">
    <property type="entry name" value="Nucleic acid-binding proteins"/>
    <property type="match status" value="1"/>
</dbReference>
<dbReference type="InterPro" id="IPR036957">
    <property type="entry name" value="Znf_PARP_sf"/>
</dbReference>
<keyword evidence="13" id="KW-0460">Magnesium</keyword>
<dbReference type="PROSITE" id="PS50172">
    <property type="entry name" value="BRCT"/>
    <property type="match status" value="1"/>
</dbReference>
<evidence type="ECO:0000256" key="3">
    <source>
        <dbReference type="ARBA" id="ARBA00007572"/>
    </source>
</evidence>
<keyword evidence="4 19" id="KW-0436">Ligase</keyword>
<dbReference type="GO" id="GO:0008270">
    <property type="term" value="F:zinc ion binding"/>
    <property type="evidence" value="ECO:0007669"/>
    <property type="project" value="UniProtKB-KW"/>
</dbReference>
<dbReference type="PROSITE" id="PS50064">
    <property type="entry name" value="ZF_PARP_2"/>
    <property type="match status" value="1"/>
</dbReference>
<dbReference type="InterPro" id="IPR036420">
    <property type="entry name" value="BRCT_dom_sf"/>
</dbReference>
<evidence type="ECO:0000256" key="16">
    <source>
        <dbReference type="ARBA" id="ARBA00023242"/>
    </source>
</evidence>
<dbReference type="EnsemblMetazoa" id="XM_011412012.2">
    <property type="protein sequence ID" value="XP_011410314.1"/>
    <property type="gene ID" value="LOC100634887"/>
</dbReference>
<dbReference type="Proteomes" id="UP000007879">
    <property type="component" value="Unassembled WGS sequence"/>
</dbReference>
<dbReference type="GO" id="GO:0003910">
    <property type="term" value="F:DNA ligase (ATP) activity"/>
    <property type="evidence" value="ECO:0007669"/>
    <property type="project" value="UniProtKB-EC"/>
</dbReference>
<dbReference type="Pfam" id="PF01068">
    <property type="entry name" value="DNA_ligase_A_M"/>
    <property type="match status" value="1"/>
</dbReference>
<dbReference type="SMART" id="SM01336">
    <property type="entry name" value="zf-PARP"/>
    <property type="match status" value="1"/>
</dbReference>
<dbReference type="InterPro" id="IPR031916">
    <property type="entry name" value="LIG3_BRCT"/>
</dbReference>
<dbReference type="GO" id="GO:0006310">
    <property type="term" value="P:DNA recombination"/>
    <property type="evidence" value="ECO:0007669"/>
    <property type="project" value="UniProtKB-KW"/>
</dbReference>
<feature type="compositionally biased region" description="Low complexity" evidence="21">
    <location>
        <begin position="138"/>
        <end position="149"/>
    </location>
</feature>
<dbReference type="InterPro" id="IPR050191">
    <property type="entry name" value="ATP-dep_DNA_ligase"/>
</dbReference>
<keyword evidence="15 19" id="KW-0234">DNA repair</keyword>
<evidence type="ECO:0000256" key="10">
    <source>
        <dbReference type="ARBA" id="ARBA00022771"/>
    </source>
</evidence>
<keyword evidence="8 19" id="KW-0547">Nucleotide-binding</keyword>
<evidence type="ECO:0000256" key="6">
    <source>
        <dbReference type="ARBA" id="ARBA00022705"/>
    </source>
</evidence>
<dbReference type="Pfam" id="PF04679">
    <property type="entry name" value="DNA_ligase_A_C"/>
    <property type="match status" value="1"/>
</dbReference>
<dbReference type="InterPro" id="IPR000977">
    <property type="entry name" value="DNA_ligase_ATP-dep"/>
</dbReference>
<dbReference type="EC" id="6.5.1.1" evidence="19"/>
<keyword evidence="5" id="KW-0132">Cell division</keyword>
<protein>
    <recommendedName>
        <fullName evidence="19">DNA ligase</fullName>
        <ecNumber evidence="19">6.5.1.1</ecNumber>
    </recommendedName>
</protein>
<dbReference type="SUPFAM" id="SSF52113">
    <property type="entry name" value="BRCT domain"/>
    <property type="match status" value="1"/>
</dbReference>
<evidence type="ECO:0000256" key="19">
    <source>
        <dbReference type="RuleBase" id="RU000617"/>
    </source>
</evidence>
<dbReference type="InterPro" id="IPR012340">
    <property type="entry name" value="NA-bd_OB-fold"/>
</dbReference>
<keyword evidence="17" id="KW-0131">Cell cycle</keyword>
<keyword evidence="12 19" id="KW-0067">ATP-binding</keyword>
<evidence type="ECO:0000256" key="8">
    <source>
        <dbReference type="ARBA" id="ARBA00022741"/>
    </source>
</evidence>
<dbReference type="InterPro" id="IPR016059">
    <property type="entry name" value="DNA_ligase_ATP-dep_CS"/>
</dbReference>
<organism evidence="25 26">
    <name type="scientific">Amphimedon queenslandica</name>
    <name type="common">Sponge</name>
    <dbReference type="NCBI Taxonomy" id="400682"/>
    <lineage>
        <taxon>Eukaryota</taxon>
        <taxon>Metazoa</taxon>
        <taxon>Porifera</taxon>
        <taxon>Demospongiae</taxon>
        <taxon>Heteroscleromorpha</taxon>
        <taxon>Haplosclerida</taxon>
        <taxon>Niphatidae</taxon>
        <taxon>Amphimedon</taxon>
    </lineage>
</organism>
<keyword evidence="10" id="KW-0863">Zinc-finger</keyword>
<dbReference type="InterPro" id="IPR001510">
    <property type="entry name" value="Znf_PARP"/>
</dbReference>
<dbReference type="SUPFAM" id="SSF57716">
    <property type="entry name" value="Glucocorticoid receptor-like (DNA-binding domain)"/>
    <property type="match status" value="1"/>
</dbReference>
<dbReference type="GO" id="GO:0005524">
    <property type="term" value="F:ATP binding"/>
    <property type="evidence" value="ECO:0007669"/>
    <property type="project" value="UniProtKB-KW"/>
</dbReference>
<evidence type="ECO:0000256" key="12">
    <source>
        <dbReference type="ARBA" id="ARBA00022840"/>
    </source>
</evidence>
<evidence type="ECO:0000256" key="17">
    <source>
        <dbReference type="ARBA" id="ARBA00023306"/>
    </source>
</evidence>
<evidence type="ECO:0000256" key="14">
    <source>
        <dbReference type="ARBA" id="ARBA00023172"/>
    </source>
</evidence>
<dbReference type="GO" id="GO:0006302">
    <property type="term" value="P:double-strand break repair"/>
    <property type="evidence" value="ECO:0007669"/>
    <property type="project" value="TreeGrafter"/>
</dbReference>
<evidence type="ECO:0000256" key="21">
    <source>
        <dbReference type="SAM" id="MobiDB-lite"/>
    </source>
</evidence>
<keyword evidence="6" id="KW-0235">DNA replication</keyword>
<comment type="subcellular location">
    <subcellularLocation>
        <location evidence="2">Nucleus</location>
    </subcellularLocation>
</comment>
<evidence type="ECO:0000256" key="5">
    <source>
        <dbReference type="ARBA" id="ARBA00022618"/>
    </source>
</evidence>
<keyword evidence="11" id="KW-0862">Zinc</keyword>
<feature type="compositionally biased region" description="Basic residues" evidence="21">
    <location>
        <begin position="811"/>
        <end position="826"/>
    </location>
</feature>
<dbReference type="GO" id="GO:0003677">
    <property type="term" value="F:DNA binding"/>
    <property type="evidence" value="ECO:0007669"/>
    <property type="project" value="InterPro"/>
</dbReference>
<sequence>MASEARYCVEYATTGRSSCKKCKSKIEKGVCRIGKITPNPFSDDGGDMKVWYHSRCMFETLQRARATTKKIESPADLEGFSNLKDPEKDEIKQFIKDFAPKSPAKGSKKKTQTTLPVTPKKGGGGASASGATVSPVKALAPTTATPTSSEGGGAGGSSNPDNSFRQYRRLCEDLENEPSYNSKTKLVQNYIKRGNSGDGFSGDLYLLVKLLLPGAGKKRVYNLQSKQIVKILSQAYGCSLDDMVEDLEKGDVAETAKKFFEEESVIKPAAKSTLTLFDVDSFLDRMEKLTKEDEQKKEFLSIIRKCTGNDIKYIIRLIKHDLRTNAGPKHIMDALDPNAYAAFQVSHDLEDVVQRVLSKSEEGAGGKPGLTKELSIRVTLMTPVKPMLAEACRSVAMAMKKCPNGMFAEIKYDGERVQVHKQGTTFQYFSRSLKPVQGHKVAHIKDYLPQACPHGDSMILDCEVLMVDIKTGDPLPFGTLGIHKKNAFKDAVCCLFIFDLLYFNGESLLDTPIIKRRKLLEENVKEVKNHIMLSEAKLVKQPEELSDLIMTVIKKGLEGLVLKDTKSIYEPGKRHWLKVKKDYLEGGAMADTADLIVLGAYYGTGSKGGLMSVFLMGVYDKTNDRFCTVCKCGNGHDDATIMKLQDELDMTKISKDYSKVPSWLHINKGLTPDLVVSDPKSAPVWEITGAEFSQSTNHTAGGVSIRFPRVTRIRDDKDWNTATDLQRLKTLYEKSKENLDITLPLASTSKDSSQDDEEEMEVNEDKKRKRVPEKATPVKKRKIGGSITLPSVSTSKDSAQSDEEEMEVSKDKKRKRVPEKATPVKKRKTESEREVCKYGVKCYQTNEEHRKRFSHPWETALGVYCAGTKIVKPLPDIFDGVKALIDPSLSEAKDIKRYITDIERYIIAYNGDVVSDIDISEVTHVFTKNKKFATDQGVPDGVAILSPDWVWDSLGDARLHEIANYEL</sequence>
<keyword evidence="26" id="KW-1185">Reference proteome</keyword>
<feature type="region of interest" description="Disordered" evidence="21">
    <location>
        <begin position="97"/>
        <end position="164"/>
    </location>
</feature>
<evidence type="ECO:0000256" key="7">
    <source>
        <dbReference type="ARBA" id="ARBA00022723"/>
    </source>
</evidence>
<dbReference type="PROSITE" id="PS00697">
    <property type="entry name" value="DNA_LIGASE_A1"/>
    <property type="match status" value="1"/>
</dbReference>
<dbReference type="AlphaFoldDB" id="A0AAN0IVA4"/>
<evidence type="ECO:0000256" key="11">
    <source>
        <dbReference type="ARBA" id="ARBA00022833"/>
    </source>
</evidence>
<dbReference type="Gene3D" id="3.30.470.30">
    <property type="entry name" value="DNA ligase/mRNA capping enzyme"/>
    <property type="match status" value="1"/>
</dbReference>
<dbReference type="PANTHER" id="PTHR45674">
    <property type="entry name" value="DNA LIGASE 1/3 FAMILY MEMBER"/>
    <property type="match status" value="1"/>
</dbReference>
<dbReference type="InterPro" id="IPR001357">
    <property type="entry name" value="BRCT_dom"/>
</dbReference>
<dbReference type="GeneID" id="100634887"/>
<dbReference type="GO" id="GO:0006273">
    <property type="term" value="P:lagging strand elongation"/>
    <property type="evidence" value="ECO:0007669"/>
    <property type="project" value="TreeGrafter"/>
</dbReference>
<evidence type="ECO:0000256" key="9">
    <source>
        <dbReference type="ARBA" id="ARBA00022763"/>
    </source>
</evidence>
<dbReference type="InterPro" id="IPR036599">
    <property type="entry name" value="DNA_ligase_N_sf"/>
</dbReference>
<keyword evidence="9 19" id="KW-0227">DNA damage</keyword>
<dbReference type="PROSITE" id="PS00333">
    <property type="entry name" value="DNA_LIGASE_A2"/>
    <property type="match status" value="1"/>
</dbReference>
<dbReference type="Pfam" id="PF16759">
    <property type="entry name" value="LIG3_BRCT"/>
    <property type="match status" value="1"/>
</dbReference>
<evidence type="ECO:0000259" key="23">
    <source>
        <dbReference type="PROSITE" id="PS50160"/>
    </source>
</evidence>
<feature type="domain" description="BRCT" evidence="24">
    <location>
        <begin position="873"/>
        <end position="967"/>
    </location>
</feature>
<dbReference type="GO" id="GO:0051301">
    <property type="term" value="P:cell division"/>
    <property type="evidence" value="ECO:0007669"/>
    <property type="project" value="UniProtKB-KW"/>
</dbReference>
<dbReference type="FunFam" id="2.40.50.140:FF:000085">
    <property type="entry name" value="DNA ligase"/>
    <property type="match status" value="1"/>
</dbReference>
<dbReference type="Gene3D" id="3.40.50.10190">
    <property type="entry name" value="BRCT domain"/>
    <property type="match status" value="1"/>
</dbReference>
<accession>A0AAN0IVA4</accession>
<dbReference type="Pfam" id="PF00645">
    <property type="entry name" value="zf-PARP"/>
    <property type="match status" value="1"/>
</dbReference>
<dbReference type="KEGG" id="aqu:100634887"/>
<dbReference type="GO" id="GO:0071897">
    <property type="term" value="P:DNA biosynthetic process"/>
    <property type="evidence" value="ECO:0007669"/>
    <property type="project" value="InterPro"/>
</dbReference>
<dbReference type="InterPro" id="IPR012309">
    <property type="entry name" value="DNA_ligase_ATP-dep_C"/>
</dbReference>
<feature type="domain" description="PARP-type" evidence="22">
    <location>
        <begin position="7"/>
        <end position="99"/>
    </location>
</feature>